<evidence type="ECO:0000256" key="13">
    <source>
        <dbReference type="RuleBase" id="RU000461"/>
    </source>
</evidence>
<accession>A0AAV8U9N1</accession>
<dbReference type="AlphaFoldDB" id="A0AAV8U9N1"/>
<keyword evidence="10 13" id="KW-0503">Monooxygenase</keyword>
<dbReference type="GO" id="GO:0016709">
    <property type="term" value="F:oxidoreductase activity, acting on paired donors, with incorporation or reduction of molecular oxygen, NAD(P)H as one donor, and incorporation of one atom of oxygen"/>
    <property type="evidence" value="ECO:0007669"/>
    <property type="project" value="TreeGrafter"/>
</dbReference>
<dbReference type="InterPro" id="IPR002401">
    <property type="entry name" value="Cyt_P450_E_grp-I"/>
</dbReference>
<dbReference type="GO" id="GO:0005506">
    <property type="term" value="F:iron ion binding"/>
    <property type="evidence" value="ECO:0007669"/>
    <property type="project" value="InterPro"/>
</dbReference>
<evidence type="ECO:0000256" key="6">
    <source>
        <dbReference type="ARBA" id="ARBA00022723"/>
    </source>
</evidence>
<comment type="caution">
    <text evidence="14">The sequence shown here is derived from an EMBL/GenBank/DDBJ whole genome shotgun (WGS) entry which is preliminary data.</text>
</comment>
<keyword evidence="8 13" id="KW-0560">Oxidoreductase</keyword>
<dbReference type="PRINTS" id="PR00463">
    <property type="entry name" value="EP450I"/>
</dbReference>
<evidence type="ECO:0000256" key="5">
    <source>
        <dbReference type="ARBA" id="ARBA00022692"/>
    </source>
</evidence>
<name>A0AAV8U9N1_9ROSI</name>
<keyword evidence="6 12" id="KW-0479">Metal-binding</keyword>
<keyword evidence="15" id="KW-1185">Reference proteome</keyword>
<evidence type="ECO:0000313" key="15">
    <source>
        <dbReference type="Proteomes" id="UP001159364"/>
    </source>
</evidence>
<dbReference type="InterPro" id="IPR051103">
    <property type="entry name" value="Plant_metabolite_P450s"/>
</dbReference>
<keyword evidence="5" id="KW-0812">Transmembrane</keyword>
<evidence type="ECO:0000256" key="10">
    <source>
        <dbReference type="ARBA" id="ARBA00023033"/>
    </source>
</evidence>
<gene>
    <name evidence="14" type="ORF">K2173_017240</name>
</gene>
<dbReference type="InterPro" id="IPR017972">
    <property type="entry name" value="Cyt_P450_CS"/>
</dbReference>
<dbReference type="Pfam" id="PF00067">
    <property type="entry name" value="p450"/>
    <property type="match status" value="1"/>
</dbReference>
<keyword evidence="4 12" id="KW-0349">Heme</keyword>
<evidence type="ECO:0000256" key="2">
    <source>
        <dbReference type="ARBA" id="ARBA00004167"/>
    </source>
</evidence>
<proteinExistence type="inferred from homology"/>
<evidence type="ECO:0000256" key="8">
    <source>
        <dbReference type="ARBA" id="ARBA00023002"/>
    </source>
</evidence>
<comment type="subcellular location">
    <subcellularLocation>
        <location evidence="2">Membrane</location>
        <topology evidence="2">Single-pass membrane protein</topology>
    </subcellularLocation>
</comment>
<evidence type="ECO:0000256" key="4">
    <source>
        <dbReference type="ARBA" id="ARBA00022617"/>
    </source>
</evidence>
<comment type="similarity">
    <text evidence="3 13">Belongs to the cytochrome P450 family.</text>
</comment>
<dbReference type="CDD" id="cd11075">
    <property type="entry name" value="CYP77_89"/>
    <property type="match status" value="1"/>
</dbReference>
<dbReference type="SUPFAM" id="SSF48264">
    <property type="entry name" value="Cytochrome P450"/>
    <property type="match status" value="1"/>
</dbReference>
<dbReference type="InterPro" id="IPR001128">
    <property type="entry name" value="Cyt_P450"/>
</dbReference>
<dbReference type="Gene3D" id="1.10.630.10">
    <property type="entry name" value="Cytochrome P450"/>
    <property type="match status" value="1"/>
</dbReference>
<evidence type="ECO:0000256" key="11">
    <source>
        <dbReference type="ARBA" id="ARBA00023136"/>
    </source>
</evidence>
<dbReference type="GO" id="GO:0016020">
    <property type="term" value="C:membrane"/>
    <property type="evidence" value="ECO:0007669"/>
    <property type="project" value="UniProtKB-SubCell"/>
</dbReference>
<reference evidence="14 15" key="1">
    <citation type="submission" date="2021-09" db="EMBL/GenBank/DDBJ databases">
        <title>Genomic insights and catalytic innovation underlie evolution of tropane alkaloids biosynthesis.</title>
        <authorList>
            <person name="Wang Y.-J."/>
            <person name="Tian T."/>
            <person name="Huang J.-P."/>
            <person name="Huang S.-X."/>
        </authorList>
    </citation>
    <scope>NUCLEOTIDE SEQUENCE [LARGE SCALE GENOMIC DNA]</scope>
    <source>
        <strain evidence="14">KIB-2018</strain>
        <tissue evidence="14">Leaf</tissue>
    </source>
</reference>
<evidence type="ECO:0000256" key="9">
    <source>
        <dbReference type="ARBA" id="ARBA00023004"/>
    </source>
</evidence>
<comment type="cofactor">
    <cofactor evidence="1 12">
        <name>heme</name>
        <dbReference type="ChEBI" id="CHEBI:30413"/>
    </cofactor>
</comment>
<evidence type="ECO:0000256" key="3">
    <source>
        <dbReference type="ARBA" id="ARBA00010617"/>
    </source>
</evidence>
<evidence type="ECO:0000256" key="12">
    <source>
        <dbReference type="PIRSR" id="PIRSR602401-1"/>
    </source>
</evidence>
<keyword evidence="9 12" id="KW-0408">Iron</keyword>
<keyword evidence="7" id="KW-1133">Transmembrane helix</keyword>
<dbReference type="PANTHER" id="PTHR24298">
    <property type="entry name" value="FLAVONOID 3'-MONOOXYGENASE-RELATED"/>
    <property type="match status" value="1"/>
</dbReference>
<dbReference type="GO" id="GO:0020037">
    <property type="term" value="F:heme binding"/>
    <property type="evidence" value="ECO:0007669"/>
    <property type="project" value="InterPro"/>
</dbReference>
<evidence type="ECO:0000256" key="1">
    <source>
        <dbReference type="ARBA" id="ARBA00001971"/>
    </source>
</evidence>
<dbReference type="PRINTS" id="PR00385">
    <property type="entry name" value="P450"/>
</dbReference>
<dbReference type="Proteomes" id="UP001159364">
    <property type="component" value="Linkage Group LG01"/>
</dbReference>
<dbReference type="FunFam" id="1.10.630.10:FF:000012">
    <property type="entry name" value="Cytochrome P450 family protein"/>
    <property type="match status" value="1"/>
</dbReference>
<dbReference type="EMBL" id="JAIWQS010000001">
    <property type="protein sequence ID" value="KAJ8774794.1"/>
    <property type="molecule type" value="Genomic_DNA"/>
</dbReference>
<organism evidence="14 15">
    <name type="scientific">Erythroxylum novogranatense</name>
    <dbReference type="NCBI Taxonomy" id="1862640"/>
    <lineage>
        <taxon>Eukaryota</taxon>
        <taxon>Viridiplantae</taxon>
        <taxon>Streptophyta</taxon>
        <taxon>Embryophyta</taxon>
        <taxon>Tracheophyta</taxon>
        <taxon>Spermatophyta</taxon>
        <taxon>Magnoliopsida</taxon>
        <taxon>eudicotyledons</taxon>
        <taxon>Gunneridae</taxon>
        <taxon>Pentapetalae</taxon>
        <taxon>rosids</taxon>
        <taxon>fabids</taxon>
        <taxon>Malpighiales</taxon>
        <taxon>Erythroxylaceae</taxon>
        <taxon>Erythroxylum</taxon>
    </lineage>
</organism>
<evidence type="ECO:0008006" key="16">
    <source>
        <dbReference type="Google" id="ProtNLM"/>
    </source>
</evidence>
<sequence>METWYLILLSLTISCILMFFFSKNNPIHNLPPGPPVFPVIGNFLTLPKSPLELESLLRSLRSKFGPIITLHLGSRPTIFVLDHSLAHEALVQNGAHFADRPPPLATHKIASSNQHDINSAFYGPTWRALRRNLTSTILHSSNVKYFSEARKLVFKTLKNKLHCQSNSRHPVGVREHFRYAIFSLLAFMCFGERFDQKQVEEIDKVVQRSFLGIYTFHKLNLWPRLTRIILYKSWKEFLQIYKDQDNMLIPLIIERRKKLKEDGEQGQAEDYALSYVDSLLDLQLPEERRKLRDQEIVSLCNEFLVAGTETTSTSLQWIMANLVMYPHIQEKLFMEITSVLGDRDQEAEVTEDDLKRMPFLKAIVFEGLRRHPPGHFLFPRAVTEDVSLGNYVIPKNGKVNFMLVDMGREPKVWENPLEFKPERFMNNDGDVVFDITGSKEIKMMPFGAGRRICPGYASAMLQLEYFIANLVWSFEWRPSDRDPVDLSEKQLITVVMEKPLQVNIFPRYKI</sequence>
<dbReference type="PANTHER" id="PTHR24298:SF800">
    <property type="entry name" value="CYTOCHROME P450 89A2-RELATED"/>
    <property type="match status" value="1"/>
</dbReference>
<protein>
    <recommendedName>
        <fullName evidence="16">Cytochrome P450</fullName>
    </recommendedName>
</protein>
<dbReference type="PROSITE" id="PS00086">
    <property type="entry name" value="CYTOCHROME_P450"/>
    <property type="match status" value="1"/>
</dbReference>
<dbReference type="InterPro" id="IPR036396">
    <property type="entry name" value="Cyt_P450_sf"/>
</dbReference>
<evidence type="ECO:0000256" key="7">
    <source>
        <dbReference type="ARBA" id="ARBA00022989"/>
    </source>
</evidence>
<feature type="binding site" description="axial binding residue" evidence="12">
    <location>
        <position position="453"/>
    </location>
    <ligand>
        <name>heme</name>
        <dbReference type="ChEBI" id="CHEBI:30413"/>
    </ligand>
    <ligandPart>
        <name>Fe</name>
        <dbReference type="ChEBI" id="CHEBI:18248"/>
    </ligandPart>
</feature>
<keyword evidence="11" id="KW-0472">Membrane</keyword>
<evidence type="ECO:0000313" key="14">
    <source>
        <dbReference type="EMBL" id="KAJ8774794.1"/>
    </source>
</evidence>